<evidence type="ECO:0000313" key="3">
    <source>
        <dbReference type="EMBL" id="KAK4226705.1"/>
    </source>
</evidence>
<feature type="signal peptide" evidence="2">
    <location>
        <begin position="1"/>
        <end position="24"/>
    </location>
</feature>
<keyword evidence="1" id="KW-0812">Transmembrane</keyword>
<feature type="chain" id="PRO_5043016598" evidence="2">
    <location>
        <begin position="25"/>
        <end position="354"/>
    </location>
</feature>
<dbReference type="AlphaFoldDB" id="A0AAN7BNT4"/>
<evidence type="ECO:0000256" key="2">
    <source>
        <dbReference type="SAM" id="SignalP"/>
    </source>
</evidence>
<feature type="transmembrane region" description="Helical" evidence="1">
    <location>
        <begin position="159"/>
        <end position="179"/>
    </location>
</feature>
<evidence type="ECO:0000256" key="1">
    <source>
        <dbReference type="SAM" id="Phobius"/>
    </source>
</evidence>
<keyword evidence="1" id="KW-1133">Transmembrane helix</keyword>
<accession>A0AAN7BNT4</accession>
<keyword evidence="4" id="KW-1185">Reference proteome</keyword>
<dbReference type="EMBL" id="MU865343">
    <property type="protein sequence ID" value="KAK4226705.1"/>
    <property type="molecule type" value="Genomic_DNA"/>
</dbReference>
<proteinExistence type="predicted"/>
<sequence length="354" mass="40000">MPPPQNKLIRGLLALPILCLAIAASRVMDVKPVLTEAKSMRDAGKLFFGENVDVDIIREFYRLSPGFDGFVAEVNMFFVPGMYGLSQECRKQMVTFITEGMVLLMIWGFESGRSGVVVRFPNLFALLGQLLGIGVLSPLWCFLQYTFSGKQQEVTKTRWTLASFPAVILAFLLPFYGVLFVPDLEMRQKLLFVWQLYPIYLSVALFIFSRLFKDSNDKQRDFTVKKIYIGMASLMGAALWVSNAWFGSGIKETFIPTDIPSTGVVEGRLDFLGFIVQFMRWDGVFSFGSHLLWMAYQFWDLKAEGLLEEGWFKVVGLMLLGVPVVGPGASVGMAWLFRENILVTRGQKVHEKRA</sequence>
<feature type="transmembrane region" description="Helical" evidence="1">
    <location>
        <begin position="311"/>
        <end position="337"/>
    </location>
</feature>
<feature type="transmembrane region" description="Helical" evidence="1">
    <location>
        <begin position="123"/>
        <end position="147"/>
    </location>
</feature>
<keyword evidence="1" id="KW-0472">Membrane</keyword>
<evidence type="ECO:0000313" key="4">
    <source>
        <dbReference type="Proteomes" id="UP001301958"/>
    </source>
</evidence>
<name>A0AAN7BNT4_9PEZI</name>
<organism evidence="3 4">
    <name type="scientific">Podospora fimiseda</name>
    <dbReference type="NCBI Taxonomy" id="252190"/>
    <lineage>
        <taxon>Eukaryota</taxon>
        <taxon>Fungi</taxon>
        <taxon>Dikarya</taxon>
        <taxon>Ascomycota</taxon>
        <taxon>Pezizomycotina</taxon>
        <taxon>Sordariomycetes</taxon>
        <taxon>Sordariomycetidae</taxon>
        <taxon>Sordariales</taxon>
        <taxon>Podosporaceae</taxon>
        <taxon>Podospora</taxon>
    </lineage>
</organism>
<feature type="transmembrane region" description="Helical" evidence="1">
    <location>
        <begin position="93"/>
        <end position="111"/>
    </location>
</feature>
<reference evidence="3" key="2">
    <citation type="submission" date="2023-05" db="EMBL/GenBank/DDBJ databases">
        <authorList>
            <consortium name="Lawrence Berkeley National Laboratory"/>
            <person name="Steindorff A."/>
            <person name="Hensen N."/>
            <person name="Bonometti L."/>
            <person name="Westerberg I."/>
            <person name="Brannstrom I.O."/>
            <person name="Guillou S."/>
            <person name="Cros-Aarteil S."/>
            <person name="Calhoun S."/>
            <person name="Haridas S."/>
            <person name="Kuo A."/>
            <person name="Mondo S."/>
            <person name="Pangilinan J."/>
            <person name="Riley R."/>
            <person name="Labutti K."/>
            <person name="Andreopoulos B."/>
            <person name="Lipzen A."/>
            <person name="Chen C."/>
            <person name="Yanf M."/>
            <person name="Daum C."/>
            <person name="Ng V."/>
            <person name="Clum A."/>
            <person name="Ohm R."/>
            <person name="Martin F."/>
            <person name="Silar P."/>
            <person name="Natvig D."/>
            <person name="Lalanne C."/>
            <person name="Gautier V."/>
            <person name="Ament-Velasquez S.L."/>
            <person name="Kruys A."/>
            <person name="Hutchinson M.I."/>
            <person name="Powell A.J."/>
            <person name="Barry K."/>
            <person name="Miller A.N."/>
            <person name="Grigoriev I.V."/>
            <person name="Debuchy R."/>
            <person name="Gladieux P."/>
            <person name="Thoren M.H."/>
            <person name="Johannesson H."/>
        </authorList>
    </citation>
    <scope>NUCLEOTIDE SEQUENCE</scope>
    <source>
        <strain evidence="3">CBS 990.96</strain>
    </source>
</reference>
<feature type="transmembrane region" description="Helical" evidence="1">
    <location>
        <begin position="227"/>
        <end position="246"/>
    </location>
</feature>
<reference evidence="3" key="1">
    <citation type="journal article" date="2023" name="Mol. Phylogenet. Evol.">
        <title>Genome-scale phylogeny and comparative genomics of the fungal order Sordariales.</title>
        <authorList>
            <person name="Hensen N."/>
            <person name="Bonometti L."/>
            <person name="Westerberg I."/>
            <person name="Brannstrom I.O."/>
            <person name="Guillou S."/>
            <person name="Cros-Aarteil S."/>
            <person name="Calhoun S."/>
            <person name="Haridas S."/>
            <person name="Kuo A."/>
            <person name="Mondo S."/>
            <person name="Pangilinan J."/>
            <person name="Riley R."/>
            <person name="LaButti K."/>
            <person name="Andreopoulos B."/>
            <person name="Lipzen A."/>
            <person name="Chen C."/>
            <person name="Yan M."/>
            <person name="Daum C."/>
            <person name="Ng V."/>
            <person name="Clum A."/>
            <person name="Steindorff A."/>
            <person name="Ohm R.A."/>
            <person name="Martin F."/>
            <person name="Silar P."/>
            <person name="Natvig D.O."/>
            <person name="Lalanne C."/>
            <person name="Gautier V."/>
            <person name="Ament-Velasquez S.L."/>
            <person name="Kruys A."/>
            <person name="Hutchinson M.I."/>
            <person name="Powell A.J."/>
            <person name="Barry K."/>
            <person name="Miller A.N."/>
            <person name="Grigoriev I.V."/>
            <person name="Debuchy R."/>
            <person name="Gladieux P."/>
            <person name="Hiltunen Thoren M."/>
            <person name="Johannesson H."/>
        </authorList>
    </citation>
    <scope>NUCLEOTIDE SEQUENCE</scope>
    <source>
        <strain evidence="3">CBS 990.96</strain>
    </source>
</reference>
<dbReference type="Proteomes" id="UP001301958">
    <property type="component" value="Unassembled WGS sequence"/>
</dbReference>
<comment type="caution">
    <text evidence="3">The sequence shown here is derived from an EMBL/GenBank/DDBJ whole genome shotgun (WGS) entry which is preliminary data.</text>
</comment>
<feature type="transmembrane region" description="Helical" evidence="1">
    <location>
        <begin position="191"/>
        <end position="212"/>
    </location>
</feature>
<gene>
    <name evidence="3" type="ORF">QBC38DRAFT_479749</name>
</gene>
<protein>
    <submittedName>
        <fullName evidence="3">Uncharacterized protein</fullName>
    </submittedName>
</protein>
<keyword evidence="2" id="KW-0732">Signal</keyword>